<dbReference type="InterPro" id="IPR057194">
    <property type="entry name" value="DUF7872"/>
</dbReference>
<dbReference type="PANTHER" id="PTHR33339">
    <property type="entry name" value="LYSM DOMAIN-CONTAINING PROTEIN"/>
    <property type="match status" value="1"/>
</dbReference>
<evidence type="ECO:0000313" key="3">
    <source>
        <dbReference type="EMBL" id="KAA1122775.1"/>
    </source>
</evidence>
<gene>
    <name evidence="3" type="ORF">PGTUg99_008466</name>
</gene>
<dbReference type="AlphaFoldDB" id="A0A5B0RCV8"/>
<reference evidence="3 4" key="1">
    <citation type="submission" date="2019-05" db="EMBL/GenBank/DDBJ databases">
        <title>Emergence of the Ug99 lineage of the wheat stem rust pathogen through somatic hybridization.</title>
        <authorList>
            <person name="Li F."/>
            <person name="Upadhyaya N.M."/>
            <person name="Sperschneider J."/>
            <person name="Matny O."/>
            <person name="Nguyen-Phuc H."/>
            <person name="Mago R."/>
            <person name="Raley C."/>
            <person name="Miller M.E."/>
            <person name="Silverstein K.A.T."/>
            <person name="Henningsen E."/>
            <person name="Hirsch C.D."/>
            <person name="Visser B."/>
            <person name="Pretorius Z.A."/>
            <person name="Steffenson B.J."/>
            <person name="Schwessinger B."/>
            <person name="Dodds P.N."/>
            <person name="Figueroa M."/>
        </authorList>
    </citation>
    <scope>NUCLEOTIDE SEQUENCE [LARGE SCALE GENOMIC DNA]</scope>
    <source>
        <strain evidence="3 4">Ug99</strain>
    </source>
</reference>
<feature type="domain" description="DUF7872" evidence="2">
    <location>
        <begin position="1"/>
        <end position="77"/>
    </location>
</feature>
<feature type="compositionally biased region" description="Low complexity" evidence="1">
    <location>
        <begin position="117"/>
        <end position="136"/>
    </location>
</feature>
<evidence type="ECO:0000313" key="4">
    <source>
        <dbReference type="Proteomes" id="UP000325313"/>
    </source>
</evidence>
<dbReference type="EMBL" id="VDEP01000217">
    <property type="protein sequence ID" value="KAA1122775.1"/>
    <property type="molecule type" value="Genomic_DNA"/>
</dbReference>
<sequence>MMNIVLAHGDKTKNKIQNAKYIATKFGFTTEYIVTQSWNCQQKYQQFEFDPYRDAPLPSDANADCVMNLPVCDLTDQSEKPRPLLDPPARISGAKLLTSHTPNVDDSQLVKTTHLINSNSNSNSNNHQQKNNSHQNDQLKIFDDDDDDEEE</sequence>
<feature type="region of interest" description="Disordered" evidence="1">
    <location>
        <begin position="116"/>
        <end position="151"/>
    </location>
</feature>
<protein>
    <recommendedName>
        <fullName evidence="2">DUF7872 domain-containing protein</fullName>
    </recommendedName>
</protein>
<proteinExistence type="predicted"/>
<accession>A0A5B0RCV8</accession>
<dbReference type="PANTHER" id="PTHR33339:SF1">
    <property type="entry name" value="LYSM DOMAIN-CONTAINING PROTEIN"/>
    <property type="match status" value="1"/>
</dbReference>
<comment type="caution">
    <text evidence="3">The sequence shown here is derived from an EMBL/GenBank/DDBJ whole genome shotgun (WGS) entry which is preliminary data.</text>
</comment>
<organism evidence="3 4">
    <name type="scientific">Puccinia graminis f. sp. tritici</name>
    <dbReference type="NCBI Taxonomy" id="56615"/>
    <lineage>
        <taxon>Eukaryota</taxon>
        <taxon>Fungi</taxon>
        <taxon>Dikarya</taxon>
        <taxon>Basidiomycota</taxon>
        <taxon>Pucciniomycotina</taxon>
        <taxon>Pucciniomycetes</taxon>
        <taxon>Pucciniales</taxon>
        <taxon>Pucciniaceae</taxon>
        <taxon>Puccinia</taxon>
    </lineage>
</organism>
<evidence type="ECO:0000259" key="2">
    <source>
        <dbReference type="Pfam" id="PF25278"/>
    </source>
</evidence>
<dbReference type="Proteomes" id="UP000325313">
    <property type="component" value="Unassembled WGS sequence"/>
</dbReference>
<evidence type="ECO:0000256" key="1">
    <source>
        <dbReference type="SAM" id="MobiDB-lite"/>
    </source>
</evidence>
<name>A0A5B0RCV8_PUCGR</name>
<dbReference type="Pfam" id="PF25278">
    <property type="entry name" value="DUF7872"/>
    <property type="match status" value="1"/>
</dbReference>